<dbReference type="InterPro" id="IPR022813">
    <property type="entry name" value="SecD/SecF_arch_bac"/>
</dbReference>
<comment type="caution">
    <text evidence="9">Lacks conserved residue(s) required for the propagation of feature annotation.</text>
</comment>
<dbReference type="InterPro" id="IPR022646">
    <property type="entry name" value="SecD/SecF_CS"/>
</dbReference>
<keyword evidence="6 9" id="KW-1133">Transmembrane helix</keyword>
<feature type="transmembrane region" description="Helical" evidence="9">
    <location>
        <begin position="554"/>
        <end position="576"/>
    </location>
</feature>
<dbReference type="Pfam" id="PF21760">
    <property type="entry name" value="SecD_1st"/>
    <property type="match status" value="1"/>
</dbReference>
<keyword evidence="5 9" id="KW-0653">Protein transport</keyword>
<evidence type="ECO:0000256" key="6">
    <source>
        <dbReference type="ARBA" id="ARBA00022989"/>
    </source>
</evidence>
<name>A0A0R2U892_9GAMM</name>
<evidence type="ECO:0000256" key="5">
    <source>
        <dbReference type="ARBA" id="ARBA00022927"/>
    </source>
</evidence>
<dbReference type="AlphaFoldDB" id="A0A0R2U892"/>
<dbReference type="PANTHER" id="PTHR30081:SF1">
    <property type="entry name" value="PROTEIN TRANSLOCASE SUBUNIT SECD"/>
    <property type="match status" value="1"/>
</dbReference>
<evidence type="ECO:0000259" key="11">
    <source>
        <dbReference type="Pfam" id="PF13721"/>
    </source>
</evidence>
<proteinExistence type="inferred from homology"/>
<evidence type="ECO:0000256" key="7">
    <source>
        <dbReference type="ARBA" id="ARBA00023010"/>
    </source>
</evidence>
<dbReference type="InterPro" id="IPR001036">
    <property type="entry name" value="Acrflvin-R"/>
</dbReference>
<feature type="domain" description="Protein export membrane protein SecD/SecF C-terminal" evidence="10">
    <location>
        <begin position="440"/>
        <end position="607"/>
    </location>
</feature>
<dbReference type="InterPro" id="IPR005791">
    <property type="entry name" value="SecD"/>
</dbReference>
<evidence type="ECO:0000259" key="13">
    <source>
        <dbReference type="Pfam" id="PF22599"/>
    </source>
</evidence>
<dbReference type="GO" id="GO:0065002">
    <property type="term" value="P:intracellular protein transmembrane transport"/>
    <property type="evidence" value="ECO:0007669"/>
    <property type="project" value="UniProtKB-UniRule"/>
</dbReference>
<comment type="caution">
    <text evidence="14">The sequence shown here is derived from an EMBL/GenBank/DDBJ whole genome shotgun (WGS) entry which is preliminary data.</text>
</comment>
<comment type="function">
    <text evidence="9">Part of the Sec protein translocase complex. Interacts with the SecYEG preprotein conducting channel. SecDF uses the proton motive force (PMF) to complete protein translocation after the ATP-dependent function of SecA.</text>
</comment>
<dbReference type="Pfam" id="PF22599">
    <property type="entry name" value="SecDF_P1_head"/>
    <property type="match status" value="1"/>
</dbReference>
<dbReference type="Gene3D" id="1.20.1640.10">
    <property type="entry name" value="Multidrug efflux transporter AcrB transmembrane domain"/>
    <property type="match status" value="1"/>
</dbReference>
<dbReference type="Gene3D" id="3.30.1360.200">
    <property type="match status" value="1"/>
</dbReference>
<dbReference type="Pfam" id="PF07549">
    <property type="entry name" value="Sec_GG"/>
    <property type="match status" value="1"/>
</dbReference>
<evidence type="ECO:0000313" key="15">
    <source>
        <dbReference type="Proteomes" id="UP000051027"/>
    </source>
</evidence>
<feature type="transmembrane region" description="Helical" evidence="9">
    <location>
        <begin position="511"/>
        <end position="533"/>
    </location>
</feature>
<dbReference type="EMBL" id="LICS01000018">
    <property type="protein sequence ID" value="KRO95759.1"/>
    <property type="molecule type" value="Genomic_DNA"/>
</dbReference>
<keyword evidence="7 9" id="KW-0811">Translocation</keyword>
<dbReference type="InterPro" id="IPR048634">
    <property type="entry name" value="SecD_SecF_C"/>
</dbReference>
<feature type="transmembrane region" description="Helical" evidence="9">
    <location>
        <begin position="485"/>
        <end position="505"/>
    </location>
</feature>
<feature type="domain" description="SecD export protein N-terminal TM" evidence="11">
    <location>
        <begin position="1"/>
        <end position="103"/>
    </location>
</feature>
<feature type="transmembrane region" description="Helical" evidence="9">
    <location>
        <begin position="582"/>
        <end position="606"/>
    </location>
</feature>
<evidence type="ECO:0000256" key="9">
    <source>
        <dbReference type="HAMAP-Rule" id="MF_01463"/>
    </source>
</evidence>
<dbReference type="GO" id="GO:0006605">
    <property type="term" value="P:protein targeting"/>
    <property type="evidence" value="ECO:0007669"/>
    <property type="project" value="UniProtKB-UniRule"/>
</dbReference>
<dbReference type="STRING" id="1655612.ABS10_06650"/>
<feature type="domain" description="SecDF P1 head subdomain" evidence="13">
    <location>
        <begin position="309"/>
        <end position="437"/>
    </location>
</feature>
<dbReference type="FunFam" id="1.20.1640.10:FF:000004">
    <property type="entry name" value="Protein translocase subunit SecD"/>
    <property type="match status" value="1"/>
</dbReference>
<evidence type="ECO:0000259" key="12">
    <source>
        <dbReference type="Pfam" id="PF21760"/>
    </source>
</evidence>
<dbReference type="InterPro" id="IPR027398">
    <property type="entry name" value="SecD-TM"/>
</dbReference>
<dbReference type="PANTHER" id="PTHR30081">
    <property type="entry name" value="PROTEIN-EXPORT MEMBRANE PROTEIN SEC"/>
    <property type="match status" value="1"/>
</dbReference>
<comment type="subcellular location">
    <subcellularLocation>
        <location evidence="1 9">Cell membrane</location>
        <topology evidence="1 9">Multi-pass membrane protein</topology>
    </subcellularLocation>
</comment>
<evidence type="ECO:0000259" key="10">
    <source>
        <dbReference type="Pfam" id="PF02355"/>
    </source>
</evidence>
<dbReference type="FunFam" id="3.30.70.3400:FF:000003">
    <property type="entry name" value="Preprotein translocase subunit SecD"/>
    <property type="match status" value="1"/>
</dbReference>
<evidence type="ECO:0000256" key="8">
    <source>
        <dbReference type="ARBA" id="ARBA00023136"/>
    </source>
</evidence>
<gene>
    <name evidence="9 14" type="primary">secD</name>
    <name evidence="14" type="ORF">ABS10_06650</name>
</gene>
<evidence type="ECO:0000256" key="4">
    <source>
        <dbReference type="ARBA" id="ARBA00022692"/>
    </source>
</evidence>
<evidence type="ECO:0000256" key="1">
    <source>
        <dbReference type="ARBA" id="ARBA00004651"/>
    </source>
</evidence>
<dbReference type="InterPro" id="IPR048631">
    <property type="entry name" value="SecD_1st"/>
</dbReference>
<dbReference type="GO" id="GO:0005886">
    <property type="term" value="C:plasma membrane"/>
    <property type="evidence" value="ECO:0007669"/>
    <property type="project" value="UniProtKB-SubCell"/>
</dbReference>
<dbReference type="Pfam" id="PF02355">
    <property type="entry name" value="SecD_SecF_C"/>
    <property type="match status" value="1"/>
</dbReference>
<evidence type="ECO:0000256" key="3">
    <source>
        <dbReference type="ARBA" id="ARBA00022475"/>
    </source>
</evidence>
<dbReference type="SUPFAM" id="SSF82866">
    <property type="entry name" value="Multidrug efflux transporter AcrB transmembrane domain"/>
    <property type="match status" value="1"/>
</dbReference>
<dbReference type="GO" id="GO:0015450">
    <property type="term" value="F:protein-transporting ATPase activity"/>
    <property type="evidence" value="ECO:0007669"/>
    <property type="project" value="InterPro"/>
</dbReference>
<evidence type="ECO:0000313" key="14">
    <source>
        <dbReference type="EMBL" id="KRO95759.1"/>
    </source>
</evidence>
<dbReference type="Proteomes" id="UP000051027">
    <property type="component" value="Unassembled WGS sequence"/>
</dbReference>
<keyword evidence="4 9" id="KW-0812">Transmembrane</keyword>
<evidence type="ECO:0000256" key="2">
    <source>
        <dbReference type="ARBA" id="ARBA00022448"/>
    </source>
</evidence>
<comment type="similarity">
    <text evidence="9">Belongs to the SecD/SecF family. SecD subfamily.</text>
</comment>
<dbReference type="PRINTS" id="PR00702">
    <property type="entry name" value="ACRIFLAVINRP"/>
</dbReference>
<sequence length="620" mass="67219">MNRFSIGTHAFILMVLAIGVIYSLPNLYPAKPAIQIAYTDSGKSADQSLLDQVSEILISKAITAESVGLKDNNIVAKFSSFDAQLAAKSALQRVLLDRAVVALNLEPSTPQWLRSIGGGPLKLGLDLSGGVHFLLEVDIESALDNRLDSLLNQYRKKFRDDRISVESSQKNDKELIFEFLSDEDYSKALKIFGDDNITSVGTALYDLQPSSIRNRVSLAYSQSAIKEIRDYAVGQNLMTLRNRVNELGVSEPIVQRQGSSRIVVELPGVQDTTAAKKIIGKTANLEFRLEAASTTSSLRKEEFDYQDERMGSAYLEKNVIVAGDRVTNASSGFDESGFAQVNISLDMQGGRAMQKATSGNIGRKLGVLFVEQKNKSILTLDENGQEVIEQTSYIEKSIISLATVQAVLGTSFRITGVGSPQEASELALLLRAGALAAPMKFVEERTVGPSLGKENIELGIRSIIIGLLSVIAFMLFYYRWFGLAANIALFANVVLITGFMSLLGATLTLPGIAGIVLTIGMAVDANVLIFSRIREELAEGKDPQTAIQEGFSRAFVTIFDANVTTLIASVVLYAIGTGPIKGFAITLSIGIITSMFTAIIGTRAIINLMYGNKNIQELRI</sequence>
<dbReference type="Gene3D" id="3.30.70.3400">
    <property type="match status" value="2"/>
</dbReference>
<dbReference type="NCBIfam" id="TIGR00916">
    <property type="entry name" value="2A0604s01"/>
    <property type="match status" value="1"/>
</dbReference>
<feature type="transmembrane region" description="Helical" evidence="9">
    <location>
        <begin position="458"/>
        <end position="478"/>
    </location>
</feature>
<keyword evidence="3 9" id="KW-1003">Cell membrane</keyword>
<comment type="subunit">
    <text evidence="9">Forms a complex with SecF. Part of the essential Sec protein translocation apparatus which comprises SecA, SecYEG and auxiliary proteins SecDF-YajC and YidC.</text>
</comment>
<dbReference type="GO" id="GO:0043952">
    <property type="term" value="P:protein transport by the Sec complex"/>
    <property type="evidence" value="ECO:0007669"/>
    <property type="project" value="UniProtKB-UniRule"/>
</dbReference>
<dbReference type="HAMAP" id="MF_01463_B">
    <property type="entry name" value="SecD_B"/>
    <property type="match status" value="1"/>
</dbReference>
<keyword evidence="2 9" id="KW-0813">Transport</keyword>
<keyword evidence="8 9" id="KW-0472">Membrane</keyword>
<dbReference type="NCBIfam" id="TIGR01129">
    <property type="entry name" value="secD"/>
    <property type="match status" value="1"/>
</dbReference>
<organism evidence="14 15">
    <name type="scientific">SAR86 cluster bacterium BACL1 MAG-120820-bin45</name>
    <dbReference type="NCBI Taxonomy" id="1655612"/>
    <lineage>
        <taxon>Bacteria</taxon>
        <taxon>Pseudomonadati</taxon>
        <taxon>Pseudomonadota</taxon>
        <taxon>Gammaproteobacteria</taxon>
        <taxon>SAR86 cluster</taxon>
    </lineage>
</organism>
<dbReference type="InterPro" id="IPR054384">
    <property type="entry name" value="SecDF_P1_head"/>
</dbReference>
<reference evidence="14 15" key="1">
    <citation type="submission" date="2015-10" db="EMBL/GenBank/DDBJ databases">
        <title>Metagenome-Assembled Genomes uncover a global brackish microbiome.</title>
        <authorList>
            <person name="Hugerth L.W."/>
            <person name="Larsson J."/>
            <person name="Alneberg J."/>
            <person name="Lindh M.V."/>
            <person name="Legrand C."/>
            <person name="Pinhassi J."/>
            <person name="Andersson A.F."/>
        </authorList>
    </citation>
    <scope>NUCLEOTIDE SEQUENCE [LARGE SCALE GENOMIC DNA]</scope>
    <source>
        <strain evidence="14">BACL1 MAG-120820-bin45</strain>
    </source>
</reference>
<dbReference type="InterPro" id="IPR055344">
    <property type="entry name" value="SecD_SecF_C_bact"/>
</dbReference>
<feature type="domain" description="Protein translocase subunit SecDF P1" evidence="12">
    <location>
        <begin position="234"/>
        <end position="290"/>
    </location>
</feature>
<protein>
    <recommendedName>
        <fullName evidence="9">Protein translocase subunit SecD</fullName>
    </recommendedName>
</protein>
<accession>A0A0R2U892</accession>
<dbReference type="Pfam" id="PF13721">
    <property type="entry name" value="SecD-TM1"/>
    <property type="match status" value="1"/>
</dbReference>